<protein>
    <recommendedName>
        <fullName evidence="2">Heterokaryon incompatibility domain-containing protein</fullName>
    </recommendedName>
</protein>
<dbReference type="PANTHER" id="PTHR24148">
    <property type="entry name" value="ANKYRIN REPEAT DOMAIN-CONTAINING PROTEIN 39 HOMOLOG-RELATED"/>
    <property type="match status" value="1"/>
</dbReference>
<feature type="region of interest" description="Disordered" evidence="1">
    <location>
        <begin position="494"/>
        <end position="555"/>
    </location>
</feature>
<dbReference type="EMBL" id="JAFJYH010000029">
    <property type="protein sequence ID" value="KAG4423758.1"/>
    <property type="molecule type" value="Genomic_DNA"/>
</dbReference>
<evidence type="ECO:0000313" key="3">
    <source>
        <dbReference type="EMBL" id="KAG4423758.1"/>
    </source>
</evidence>
<evidence type="ECO:0000259" key="2">
    <source>
        <dbReference type="Pfam" id="PF06985"/>
    </source>
</evidence>
<dbReference type="InterPro" id="IPR052895">
    <property type="entry name" value="HetReg/Transcr_Mod"/>
</dbReference>
<dbReference type="Pfam" id="PF06985">
    <property type="entry name" value="HET"/>
    <property type="match status" value="1"/>
</dbReference>
<feature type="compositionally biased region" description="Polar residues" evidence="1">
    <location>
        <begin position="517"/>
        <end position="546"/>
    </location>
</feature>
<name>A0A8H8BU65_9HELO</name>
<reference evidence="3" key="1">
    <citation type="submission" date="2021-02" db="EMBL/GenBank/DDBJ databases">
        <title>Genome sequence Cadophora malorum strain M34.</title>
        <authorList>
            <person name="Stefanovic E."/>
            <person name="Vu D."/>
            <person name="Scully C."/>
            <person name="Dijksterhuis J."/>
            <person name="Roader J."/>
            <person name="Houbraken J."/>
        </authorList>
    </citation>
    <scope>NUCLEOTIDE SEQUENCE</scope>
    <source>
        <strain evidence="3">M34</strain>
    </source>
</reference>
<dbReference type="Pfam" id="PF26639">
    <property type="entry name" value="Het-6_barrel"/>
    <property type="match status" value="1"/>
</dbReference>
<keyword evidence="4" id="KW-1185">Reference proteome</keyword>
<comment type="caution">
    <text evidence="3">The sequence shown here is derived from an EMBL/GenBank/DDBJ whole genome shotgun (WGS) entry which is preliminary data.</text>
</comment>
<accession>A0A8H8BU65</accession>
<sequence length="771" mass="87048">MATPDPDDLPTTRAPTFEPLRRSHTLDTGAAKARLQKVARSFVPKRGSYRFSAFDHDHDIRILRIFHGKKEEKLECMLFTSALYPPAGQTPSSSTDLTISKYWALSYWWGEPDEKPENEITIYYDTGGRKAEHKLTPFNRCGTFYVRDNLKSALETFREEEDDVNVWVDALCINQDDKIEKKAQVARMHEIYTQATMVCIWLGEGTPQTQETFKFLQTILNLKTLDSLVKAPISREIASQWELVIKLMTNRWFSRRWILQELALSRKAMVKWGDEELFWSDFADAIALFMTKYEDVRRCLDTSKYKETDARALGAHKIVQATINLFRKSQDGLVEQRLIPLEILVSSLLLAFEASEPRDTIFAVLTLAKDGHSASAETNATKDERISPDYEKCLVDVYTDFMDYCINKSKSWAPPPNPPSPEEALKYGTNATVPEKLPSWIPLISKSAFGDPRGVVEGRMNGDSFVGGPERKGQQTYNASAGLEAWHKFGSRASENALPVPPQRSTAFPTKFHGDSESSGSAGFMRSPSQRTTVPAATNGSRSLPNEQLALPTPKPQKYDGTLAVRGFCLDVVREVSDRVGYGKIIHDDALIIGGWKPQFKDRNILDDVPDRLWRTLVADRGPNATSAPGWYKRACFECLQFTDRRGDLDIEGIKKEPEVPSTLVTFLERVQPVVWGRRFFDTTASGFEEDEKRLLGLGNFDVKSDDLICILFGCSVPVLLRPKTKGENPTYSFIGECYIHGMMDGEAIASKYGSKYPQYPYKEAAEFRLV</sequence>
<dbReference type="InterPro" id="IPR010730">
    <property type="entry name" value="HET"/>
</dbReference>
<dbReference type="PANTHER" id="PTHR24148:SF64">
    <property type="entry name" value="HETEROKARYON INCOMPATIBILITY DOMAIN-CONTAINING PROTEIN"/>
    <property type="match status" value="1"/>
</dbReference>
<evidence type="ECO:0000313" key="4">
    <source>
        <dbReference type="Proteomes" id="UP000664132"/>
    </source>
</evidence>
<organism evidence="3 4">
    <name type="scientific">Cadophora malorum</name>
    <dbReference type="NCBI Taxonomy" id="108018"/>
    <lineage>
        <taxon>Eukaryota</taxon>
        <taxon>Fungi</taxon>
        <taxon>Dikarya</taxon>
        <taxon>Ascomycota</taxon>
        <taxon>Pezizomycotina</taxon>
        <taxon>Leotiomycetes</taxon>
        <taxon>Helotiales</taxon>
        <taxon>Ploettnerulaceae</taxon>
        <taxon>Cadophora</taxon>
    </lineage>
</organism>
<dbReference type="AlphaFoldDB" id="A0A8H8BU65"/>
<dbReference type="Proteomes" id="UP000664132">
    <property type="component" value="Unassembled WGS sequence"/>
</dbReference>
<gene>
    <name evidence="3" type="ORF">IFR04_003054</name>
</gene>
<dbReference type="OrthoDB" id="3477286at2759"/>
<feature type="domain" description="Heterokaryon incompatibility" evidence="2">
    <location>
        <begin position="102"/>
        <end position="261"/>
    </location>
</feature>
<proteinExistence type="predicted"/>
<evidence type="ECO:0000256" key="1">
    <source>
        <dbReference type="SAM" id="MobiDB-lite"/>
    </source>
</evidence>